<feature type="compositionally biased region" description="Acidic residues" evidence="1">
    <location>
        <begin position="71"/>
        <end position="82"/>
    </location>
</feature>
<dbReference type="EMBL" id="FMWP01000138">
    <property type="protein sequence ID" value="SDA03816.1"/>
    <property type="molecule type" value="Genomic_DNA"/>
</dbReference>
<evidence type="ECO:0000256" key="1">
    <source>
        <dbReference type="SAM" id="MobiDB-lite"/>
    </source>
</evidence>
<evidence type="ECO:0000313" key="2">
    <source>
        <dbReference type="EMBL" id="SDA03816.1"/>
    </source>
</evidence>
<feature type="compositionally biased region" description="Basic residues" evidence="1">
    <location>
        <begin position="20"/>
        <end position="31"/>
    </location>
</feature>
<proteinExistence type="predicted"/>
<reference evidence="3" key="1">
    <citation type="submission" date="2016-10" db="EMBL/GenBank/DDBJ databases">
        <authorList>
            <person name="Jeantristanb JTB J.-T."/>
            <person name="Ricardo R."/>
        </authorList>
    </citation>
    <scope>NUCLEOTIDE SEQUENCE [LARGE SCALE GENOMIC DNA]</scope>
</reference>
<feature type="compositionally biased region" description="Polar residues" evidence="1">
    <location>
        <begin position="1"/>
        <end position="11"/>
    </location>
</feature>
<feature type="region of interest" description="Disordered" evidence="1">
    <location>
        <begin position="1"/>
        <end position="82"/>
    </location>
</feature>
<accession>A0A2X0NEL7</accession>
<gene>
    <name evidence="2" type="ORF">BZ3500_MVSOF-1268-A1-R1_CHR11-1G03253</name>
</gene>
<dbReference type="AlphaFoldDB" id="A0A2X0NEL7"/>
<feature type="compositionally biased region" description="Basic and acidic residues" evidence="1">
    <location>
        <begin position="45"/>
        <end position="63"/>
    </location>
</feature>
<evidence type="ECO:0000313" key="3">
    <source>
        <dbReference type="Proteomes" id="UP000249723"/>
    </source>
</evidence>
<sequence length="540" mass="59812">MSSRPSRTSATAGRKPSKNERRRTRRNKRRRLDVAVGVSQINAAKKQDALQRHKAEKEQKEKYVQASVEPYSDEDSGDEDSYIDPAIKDLVLGGQAEDPCDFSDNGQDEADSDEGEDLVGPTVVDGADGAATVAIVNKVASSIMDDDDESVIPGVGCQSYTRLVFVVCEIVAPGQKEPRCQCPYDGAHNRKPIDQETLDSKPNHRQASDLTLDQKMVAGAWFQTIFMQNILDGQCLWRTKRSLYAQSQPAPSPRLLPIIGTRAMRRSSTSLAPTSSPSVYVTSFGNFKKTLHKNRAARIKAVITEAEEARVRHAAWVKWRANQLKLEPVDVMGVWGNVLPGEDCEDPVLQESIRELVPADVGDAWKAHKGYSKLPQGPLTLLVQWRAVLLGGFRRESDKEGGGSVAMVTEWRSRIFDYDQILAHFLRLGIDIAIQKQSSRLDAWTARRAEGSPRTQGATTASEWRCRFRDAESGRGSDRSRKCGCATPTALHCTRSVNGPWGSFEYPLCAFHASPKLVAEVYNENAERPIEWSSKIADLS</sequence>
<organism evidence="2 3">
    <name type="scientific">Microbotryum saponariae</name>
    <dbReference type="NCBI Taxonomy" id="289078"/>
    <lineage>
        <taxon>Eukaryota</taxon>
        <taxon>Fungi</taxon>
        <taxon>Dikarya</taxon>
        <taxon>Basidiomycota</taxon>
        <taxon>Pucciniomycotina</taxon>
        <taxon>Microbotryomycetes</taxon>
        <taxon>Microbotryales</taxon>
        <taxon>Microbotryaceae</taxon>
        <taxon>Microbotryum</taxon>
    </lineage>
</organism>
<feature type="region of interest" description="Disordered" evidence="1">
    <location>
        <begin position="95"/>
        <end position="124"/>
    </location>
</feature>
<feature type="region of interest" description="Disordered" evidence="1">
    <location>
        <begin position="186"/>
        <end position="205"/>
    </location>
</feature>
<name>A0A2X0NEL7_9BASI</name>
<protein>
    <submittedName>
        <fullName evidence="2">BZ3500_MvSof-1268-A1-R1_Chr11-1g03253 protein</fullName>
    </submittedName>
</protein>
<keyword evidence="3" id="KW-1185">Reference proteome</keyword>
<dbReference type="Proteomes" id="UP000249723">
    <property type="component" value="Unassembled WGS sequence"/>
</dbReference>
<feature type="compositionally biased region" description="Acidic residues" evidence="1">
    <location>
        <begin position="98"/>
        <end position="117"/>
    </location>
</feature>
<feature type="compositionally biased region" description="Basic and acidic residues" evidence="1">
    <location>
        <begin position="187"/>
        <end position="202"/>
    </location>
</feature>